<protein>
    <submittedName>
        <fullName evidence="1">Uncharacterized protein</fullName>
    </submittedName>
</protein>
<name>A0A392RP42_9FABA</name>
<dbReference type="AlphaFoldDB" id="A0A392RP42"/>
<sequence>KAEYERKLEQLAKDKEEKWARDRKIFTDEIAHLRAEAATHKEQLASSLKERDEAVSQRDALSTDNAALDELVEGLQMEVGARYDSGFQFALEQLKIVFLDLDEAKLGELDALNRIVDGKLVPFTPTNAA</sequence>
<dbReference type="Proteomes" id="UP000265520">
    <property type="component" value="Unassembled WGS sequence"/>
</dbReference>
<accession>A0A392RP42</accession>
<organism evidence="1 2">
    <name type="scientific">Trifolium medium</name>
    <dbReference type="NCBI Taxonomy" id="97028"/>
    <lineage>
        <taxon>Eukaryota</taxon>
        <taxon>Viridiplantae</taxon>
        <taxon>Streptophyta</taxon>
        <taxon>Embryophyta</taxon>
        <taxon>Tracheophyta</taxon>
        <taxon>Spermatophyta</taxon>
        <taxon>Magnoliopsida</taxon>
        <taxon>eudicotyledons</taxon>
        <taxon>Gunneridae</taxon>
        <taxon>Pentapetalae</taxon>
        <taxon>rosids</taxon>
        <taxon>fabids</taxon>
        <taxon>Fabales</taxon>
        <taxon>Fabaceae</taxon>
        <taxon>Papilionoideae</taxon>
        <taxon>50 kb inversion clade</taxon>
        <taxon>NPAAA clade</taxon>
        <taxon>Hologalegina</taxon>
        <taxon>IRL clade</taxon>
        <taxon>Trifolieae</taxon>
        <taxon>Trifolium</taxon>
    </lineage>
</organism>
<reference evidence="1 2" key="1">
    <citation type="journal article" date="2018" name="Front. Plant Sci.">
        <title>Red Clover (Trifolium pratense) and Zigzag Clover (T. medium) - A Picture of Genomic Similarities and Differences.</title>
        <authorList>
            <person name="Dluhosova J."/>
            <person name="Istvanek J."/>
            <person name="Nedelnik J."/>
            <person name="Repkova J."/>
        </authorList>
    </citation>
    <scope>NUCLEOTIDE SEQUENCE [LARGE SCALE GENOMIC DNA]</scope>
    <source>
        <strain evidence="2">cv. 10/8</strain>
        <tissue evidence="1">Leaf</tissue>
    </source>
</reference>
<evidence type="ECO:0000313" key="2">
    <source>
        <dbReference type="Proteomes" id="UP000265520"/>
    </source>
</evidence>
<evidence type="ECO:0000313" key="1">
    <source>
        <dbReference type="EMBL" id="MCI37316.1"/>
    </source>
</evidence>
<feature type="non-terminal residue" evidence="1">
    <location>
        <position position="1"/>
    </location>
</feature>
<comment type="caution">
    <text evidence="1">The sequence shown here is derived from an EMBL/GenBank/DDBJ whole genome shotgun (WGS) entry which is preliminary data.</text>
</comment>
<feature type="non-terminal residue" evidence="1">
    <location>
        <position position="129"/>
    </location>
</feature>
<keyword evidence="2" id="KW-1185">Reference proteome</keyword>
<dbReference type="EMBL" id="LXQA010243257">
    <property type="protein sequence ID" value="MCI37316.1"/>
    <property type="molecule type" value="Genomic_DNA"/>
</dbReference>
<proteinExistence type="predicted"/>